<keyword evidence="1 3" id="KW-0560">Oxidoreductase</keyword>
<dbReference type="PANTHER" id="PTHR43244">
    <property type="match status" value="1"/>
</dbReference>
<dbReference type="NCBIfam" id="TIGR03619">
    <property type="entry name" value="F420_Rv2161c"/>
    <property type="match status" value="1"/>
</dbReference>
<dbReference type="Pfam" id="PF00296">
    <property type="entry name" value="Bac_luciferase"/>
    <property type="match status" value="1"/>
</dbReference>
<dbReference type="GO" id="GO:0016705">
    <property type="term" value="F:oxidoreductase activity, acting on paired donors, with incorporation or reduction of molecular oxygen"/>
    <property type="evidence" value="ECO:0007669"/>
    <property type="project" value="InterPro"/>
</dbReference>
<name>A0A7W2TTS1_9GAMM</name>
<dbReference type="CDD" id="cd01097">
    <property type="entry name" value="Tetrahydromethanopterin_reductase"/>
    <property type="match status" value="1"/>
</dbReference>
<dbReference type="Proteomes" id="UP000539350">
    <property type="component" value="Unassembled WGS sequence"/>
</dbReference>
<proteinExistence type="predicted"/>
<evidence type="ECO:0000256" key="1">
    <source>
        <dbReference type="ARBA" id="ARBA00023002"/>
    </source>
</evidence>
<organism evidence="3 4">
    <name type="scientific">Sediminihaliea albiluteola</name>
    <dbReference type="NCBI Taxonomy" id="2758564"/>
    <lineage>
        <taxon>Bacteria</taxon>
        <taxon>Pseudomonadati</taxon>
        <taxon>Pseudomonadota</taxon>
        <taxon>Gammaproteobacteria</taxon>
        <taxon>Cellvibrionales</taxon>
        <taxon>Halieaceae</taxon>
        <taxon>Sediminihaliea</taxon>
    </lineage>
</organism>
<dbReference type="AlphaFoldDB" id="A0A7W2TTS1"/>
<feature type="domain" description="Luciferase-like" evidence="2">
    <location>
        <begin position="29"/>
        <end position="277"/>
    </location>
</feature>
<gene>
    <name evidence="3" type="ORF">H2508_01570</name>
</gene>
<dbReference type="Gene3D" id="3.20.20.30">
    <property type="entry name" value="Luciferase-like domain"/>
    <property type="match status" value="1"/>
</dbReference>
<dbReference type="InterPro" id="IPR050564">
    <property type="entry name" value="F420-G6PD/mer"/>
</dbReference>
<dbReference type="SUPFAM" id="SSF51679">
    <property type="entry name" value="Bacterial luciferase-like"/>
    <property type="match status" value="1"/>
</dbReference>
<evidence type="ECO:0000259" key="2">
    <source>
        <dbReference type="Pfam" id="PF00296"/>
    </source>
</evidence>
<evidence type="ECO:0000313" key="3">
    <source>
        <dbReference type="EMBL" id="MBA6411797.1"/>
    </source>
</evidence>
<dbReference type="InterPro" id="IPR019921">
    <property type="entry name" value="Lucif-like_OxRdtase_Rv2161c"/>
</dbReference>
<dbReference type="InterPro" id="IPR011251">
    <property type="entry name" value="Luciferase-like_dom"/>
</dbReference>
<dbReference type="EC" id="1.-.-.-" evidence="3"/>
<sequence length="322" mass="35063">MIKDNSLEATTPALSIQPLNFAPSDQGPGGWQWLFNQAEGADAAGIDRLCVSEHIVMGENLEAYADPKSGGTKGGQQPTGPDGHWLDPIVLLSMFAARTQNIRLMTGILLAGLRRPATLAKTLSTLDTLSLGRLDIGVGVGWQREEYQANGVSFEKRGRHLNETLEICQILWKEKSAAYHSESVQFDKVHLNPKPLQAEGVPLWISGRLNKNVLERIVRFGSGWIPWGEDANNPIAGLEKIRDELAKAGRDSTGFQCTSYLPVITGHNGQLDLDAMMAAVGPMVEGGITDIRVRLELPSERNAVEDYLSPVVGAFRETVGRS</sequence>
<protein>
    <submittedName>
        <fullName evidence="3">TIGR03619 family F420-dependent LLM class oxidoreductase</fullName>
        <ecNumber evidence="3">1.-.-.-</ecNumber>
    </submittedName>
</protein>
<dbReference type="RefSeq" id="WP_182168654.1">
    <property type="nucleotide sequence ID" value="NZ_JACFXU010000013.1"/>
</dbReference>
<keyword evidence="4" id="KW-1185">Reference proteome</keyword>
<dbReference type="EMBL" id="JACFXU010000013">
    <property type="protein sequence ID" value="MBA6411797.1"/>
    <property type="molecule type" value="Genomic_DNA"/>
</dbReference>
<reference evidence="3 4" key="1">
    <citation type="submission" date="2020-07" db="EMBL/GenBank/DDBJ databases">
        <title>Halieaceae bacterium, F7430, whole genome shotgun sequencing project.</title>
        <authorList>
            <person name="Jiang S."/>
            <person name="Liu Z.W."/>
            <person name="Du Z.J."/>
        </authorList>
    </citation>
    <scope>NUCLEOTIDE SEQUENCE [LARGE SCALE GENOMIC DNA]</scope>
    <source>
        <strain evidence="3 4">F7430</strain>
    </source>
</reference>
<accession>A0A7W2TTS1</accession>
<comment type="caution">
    <text evidence="3">The sequence shown here is derived from an EMBL/GenBank/DDBJ whole genome shotgun (WGS) entry which is preliminary data.</text>
</comment>
<evidence type="ECO:0000313" key="4">
    <source>
        <dbReference type="Proteomes" id="UP000539350"/>
    </source>
</evidence>
<dbReference type="InterPro" id="IPR036661">
    <property type="entry name" value="Luciferase-like_sf"/>
</dbReference>
<dbReference type="PANTHER" id="PTHR43244:SF1">
    <property type="entry name" value="5,10-METHYLENETETRAHYDROMETHANOPTERIN REDUCTASE"/>
    <property type="match status" value="1"/>
</dbReference>